<feature type="compositionally biased region" description="Basic and acidic residues" evidence="1">
    <location>
        <begin position="1274"/>
        <end position="1296"/>
    </location>
</feature>
<name>A0AAD5GBJ1_AMBAR</name>
<feature type="compositionally biased region" description="Basic and acidic residues" evidence="1">
    <location>
        <begin position="1113"/>
        <end position="1126"/>
    </location>
</feature>
<feature type="compositionally biased region" description="Polar residues" evidence="1">
    <location>
        <begin position="94"/>
        <end position="103"/>
    </location>
</feature>
<feature type="region of interest" description="Disordered" evidence="1">
    <location>
        <begin position="1429"/>
        <end position="1453"/>
    </location>
</feature>
<accession>A0AAD5GBJ1</accession>
<feature type="compositionally biased region" description="Basic and acidic residues" evidence="1">
    <location>
        <begin position="1138"/>
        <end position="1147"/>
    </location>
</feature>
<feature type="compositionally biased region" description="Basic and acidic residues" evidence="1">
    <location>
        <begin position="637"/>
        <end position="648"/>
    </location>
</feature>
<dbReference type="PANTHER" id="PTHR35511:SF2">
    <property type="entry name" value="A-KINASE ANCHOR-LIKE PROTEIN"/>
    <property type="match status" value="1"/>
</dbReference>
<dbReference type="EMBL" id="JAMZMK010009738">
    <property type="protein sequence ID" value="KAI7734396.1"/>
    <property type="molecule type" value="Genomic_DNA"/>
</dbReference>
<organism evidence="2 3">
    <name type="scientific">Ambrosia artemisiifolia</name>
    <name type="common">Common ragweed</name>
    <dbReference type="NCBI Taxonomy" id="4212"/>
    <lineage>
        <taxon>Eukaryota</taxon>
        <taxon>Viridiplantae</taxon>
        <taxon>Streptophyta</taxon>
        <taxon>Embryophyta</taxon>
        <taxon>Tracheophyta</taxon>
        <taxon>Spermatophyta</taxon>
        <taxon>Magnoliopsida</taxon>
        <taxon>eudicotyledons</taxon>
        <taxon>Gunneridae</taxon>
        <taxon>Pentapetalae</taxon>
        <taxon>asterids</taxon>
        <taxon>campanulids</taxon>
        <taxon>Asterales</taxon>
        <taxon>Asteraceae</taxon>
        <taxon>Asteroideae</taxon>
        <taxon>Heliantheae alliance</taxon>
        <taxon>Heliantheae</taxon>
        <taxon>Ambrosia</taxon>
    </lineage>
</organism>
<feature type="non-terminal residue" evidence="2">
    <location>
        <position position="1453"/>
    </location>
</feature>
<feature type="compositionally biased region" description="Basic and acidic residues" evidence="1">
    <location>
        <begin position="319"/>
        <end position="329"/>
    </location>
</feature>
<feature type="region of interest" description="Disordered" evidence="1">
    <location>
        <begin position="1111"/>
        <end position="1176"/>
    </location>
</feature>
<sequence>TSTEDTSNLEKKGVEVETLPTEDVATVSEVHTPELVPNSEESVLKKECFVSETETHLDEEKEATTEKISSDEASEQRENEEKDKIEPPEESVNKPVSTYSETIEGSIKEKQADAENNMKTKSELEAENQADITEDRTETKDEAALSEKVSNELEQTKKQNVEETEACLTEATSEKIEDNITKDEDLSHDNTEHINDNITKEEKCLPDVITKELEISTLEHEPVEEQNNNQDEVSKEKFTDLNEPTAVEPQEDITPSRSLETSTDDTSNSDKAKAVSENLPLEDLESVSEVHVPEVMPESEDLKMKEECLVSETESYADEENRIATKEISSDENLETHGSTRQPENSYSITEESITQLEETGETNSMYENRDMKEEVTQENQLNSTEDCNKMGKDVILTEEVPSETEKGKGINDLKEQIVEEDTYSPKLEEKSTQSQKEFVHEISNSDLIPVEKPEVTEVDVNAQIGQEDLQGSEDISCVPEVTYEATVKSVDLSSIESTPYPSESEKLATETVESDCDVQIPKVVADPEDSKVKEECIVLATTAENSVEEQDTKTNEISSAPDKEQEILTKAPTESDESKSGDLIIEEKALTKENLEIHEELEPTSEPVIEEDQVTIETKPHPEQSDITSENITDDQTSKSKLEHTSAKDVTLVPENETKGIENLHETTKNIILTDKVAVETEKEKDEIIGQVSEDDKCLTELDGTLTTDQKELANEMEDSKPIPVENTEVTEVKTESQREIENIQAAEDLSCLSKASSIIETSKVEMHEDTEQTITVSEEVKDDSIDEAKNKIVPVPEDSKSSELQVNLLEIESTDTPSNGQDSMKPREDVSYVIQETSEEQGALTTQLADREILEEKDEEPISELQTFSEDQKSINERCIEEEVQSNFGVERKDDIIGNKPVEDVTIDEVLLEDEKAKESKIITDIINEEAKLTQLTSDTDVCQIEKADSRPDELLETKQSVEDTEDAKFTAENLSVKDETITVIEKSNDDSEVVASEFKRLEDTVTDKEKETLDKPRVDDSKTIYDPILSSTKQDMEVRSEESRDHIDMLEVKENTTGYSEIATEVVETVPECKETSAILANYLPEASPEMLPVKPEDKIADVVSNVEYSRSEPRHPDTKEATLESINQENQNGHTKEVDESIKDVIPVEDVKTSTREPEVESADREVPSIMDATADKANNETLELHEAGEKNLKDDEHLKSTCDESKPIEEGSGTKQEPLELDATRTLDTAATEDLKISQKYVPDDLIKVSQPHAEIPKYDVPVCTVDKQSPKESTESKILTEKIDSSHEQAEPVARSWTPEAGTLKVNTTVSVDQKEKSESVEPAKIVLHEPAKGNSEVAENLIGDKDSALTKDQQGEKEETVKTDEEYEEEGDNEEDETMGSCSDAPVMVEASKDMEVKAHKKSHNILSGVGSKVKHSIAKVKKAITGKSSSPTKSTSPKAKTQVTG</sequence>
<feature type="compositionally biased region" description="Acidic residues" evidence="1">
    <location>
        <begin position="1372"/>
        <end position="1385"/>
    </location>
</feature>
<feature type="compositionally biased region" description="Low complexity" evidence="1">
    <location>
        <begin position="1433"/>
        <end position="1453"/>
    </location>
</feature>
<feature type="region of interest" description="Disordered" evidence="1">
    <location>
        <begin position="215"/>
        <end position="416"/>
    </location>
</feature>
<feature type="region of interest" description="Disordered" evidence="1">
    <location>
        <begin position="544"/>
        <end position="584"/>
    </location>
</feature>
<proteinExistence type="predicted"/>
<feature type="compositionally biased region" description="Polar residues" evidence="1">
    <location>
        <begin position="336"/>
        <end position="367"/>
    </location>
</feature>
<feature type="compositionally biased region" description="Polar residues" evidence="1">
    <location>
        <begin position="626"/>
        <end position="636"/>
    </location>
</feature>
<feature type="compositionally biased region" description="Basic and acidic residues" evidence="1">
    <location>
        <begin position="1349"/>
        <end position="1371"/>
    </location>
</feature>
<gene>
    <name evidence="2" type="ORF">M8C21_024549</name>
</gene>
<feature type="compositionally biased region" description="Basic and acidic residues" evidence="1">
    <location>
        <begin position="106"/>
        <end position="124"/>
    </location>
</feature>
<keyword evidence="3" id="KW-1185">Reference proteome</keyword>
<feature type="compositionally biased region" description="Basic and acidic residues" evidence="1">
    <location>
        <begin position="1193"/>
        <end position="1214"/>
    </location>
</feature>
<feature type="compositionally biased region" description="Basic and acidic residues" evidence="1">
    <location>
        <begin position="1319"/>
        <end position="1338"/>
    </location>
</feature>
<feature type="compositionally biased region" description="Basic and acidic residues" evidence="1">
    <location>
        <begin position="404"/>
        <end position="416"/>
    </location>
</feature>
<feature type="region of interest" description="Disordered" evidence="1">
    <location>
        <begin position="598"/>
        <end position="663"/>
    </location>
</feature>
<feature type="region of interest" description="Disordered" evidence="1">
    <location>
        <begin position="1193"/>
        <end position="1226"/>
    </location>
</feature>
<feature type="compositionally biased region" description="Polar residues" evidence="1">
    <location>
        <begin position="253"/>
        <end position="266"/>
    </location>
</feature>
<evidence type="ECO:0000256" key="1">
    <source>
        <dbReference type="SAM" id="MobiDB-lite"/>
    </source>
</evidence>
<evidence type="ECO:0000313" key="3">
    <source>
        <dbReference type="Proteomes" id="UP001206925"/>
    </source>
</evidence>
<dbReference type="Proteomes" id="UP001206925">
    <property type="component" value="Unassembled WGS sequence"/>
</dbReference>
<feature type="compositionally biased region" description="Polar residues" evidence="1">
    <location>
        <begin position="1128"/>
        <end position="1137"/>
    </location>
</feature>
<feature type="region of interest" description="Disordered" evidence="1">
    <location>
        <begin position="1272"/>
        <end position="1391"/>
    </location>
</feature>
<comment type="caution">
    <text evidence="2">The sequence shown here is derived from an EMBL/GenBank/DDBJ whole genome shotgun (WGS) entry which is preliminary data.</text>
</comment>
<feature type="compositionally biased region" description="Basic and acidic residues" evidence="1">
    <location>
        <begin position="172"/>
        <end position="199"/>
    </location>
</feature>
<feature type="compositionally biased region" description="Basic and acidic residues" evidence="1">
    <location>
        <begin position="133"/>
        <end position="161"/>
    </location>
</feature>
<feature type="region of interest" description="Disordered" evidence="1">
    <location>
        <begin position="1"/>
        <end position="199"/>
    </location>
</feature>
<feature type="compositionally biased region" description="Basic and acidic residues" evidence="1">
    <location>
        <begin position="1153"/>
        <end position="1171"/>
    </location>
</feature>
<feature type="compositionally biased region" description="Basic and acidic residues" evidence="1">
    <location>
        <begin position="42"/>
        <end position="87"/>
    </location>
</feature>
<reference evidence="2" key="1">
    <citation type="submission" date="2022-06" db="EMBL/GenBank/DDBJ databases">
        <title>Uncovering the hologenomic basis of an extraordinary plant invasion.</title>
        <authorList>
            <person name="Bieker V.C."/>
            <person name="Martin M.D."/>
            <person name="Gilbert T."/>
            <person name="Hodgins K."/>
            <person name="Battlay P."/>
            <person name="Petersen B."/>
            <person name="Wilson J."/>
        </authorList>
    </citation>
    <scope>NUCLEOTIDE SEQUENCE</scope>
    <source>
        <strain evidence="2">AA19_3_7</strain>
        <tissue evidence="2">Leaf</tissue>
    </source>
</reference>
<evidence type="ECO:0000313" key="2">
    <source>
        <dbReference type="EMBL" id="KAI7734396.1"/>
    </source>
</evidence>
<dbReference type="PANTHER" id="PTHR35511">
    <property type="entry name" value="A-KINASE ANCHOR-LIKE PROTEIN"/>
    <property type="match status" value="1"/>
</dbReference>
<protein>
    <submittedName>
        <fullName evidence="2">Uncharacterized protein</fullName>
    </submittedName>
</protein>